<protein>
    <submittedName>
        <fullName evidence="2">GNAT family N-acetyltransferase</fullName>
        <ecNumber evidence="2">2.3.1.-</ecNumber>
    </submittedName>
</protein>
<dbReference type="EMBL" id="JAGIZB010000008">
    <property type="protein sequence ID" value="MBP0445123.1"/>
    <property type="molecule type" value="Genomic_DNA"/>
</dbReference>
<feature type="domain" description="BioF2-like acetyltransferase" evidence="1">
    <location>
        <begin position="175"/>
        <end position="322"/>
    </location>
</feature>
<gene>
    <name evidence="2" type="ORF">J8J14_10060</name>
</gene>
<evidence type="ECO:0000313" key="2">
    <source>
        <dbReference type="EMBL" id="MBP0445123.1"/>
    </source>
</evidence>
<organism evidence="2 3">
    <name type="scientific">Pararoseomonas baculiformis</name>
    <dbReference type="NCBI Taxonomy" id="2820812"/>
    <lineage>
        <taxon>Bacteria</taxon>
        <taxon>Pseudomonadati</taxon>
        <taxon>Pseudomonadota</taxon>
        <taxon>Alphaproteobacteria</taxon>
        <taxon>Acetobacterales</taxon>
        <taxon>Acetobacteraceae</taxon>
        <taxon>Pararoseomonas</taxon>
    </lineage>
</organism>
<dbReference type="InterPro" id="IPR038740">
    <property type="entry name" value="BioF2-like_GNAT_dom"/>
</dbReference>
<dbReference type="SUPFAM" id="SSF55729">
    <property type="entry name" value="Acyl-CoA N-acyltransferases (Nat)"/>
    <property type="match status" value="1"/>
</dbReference>
<comment type="caution">
    <text evidence="2">The sequence shown here is derived from an EMBL/GenBank/DDBJ whole genome shotgun (WGS) entry which is preliminary data.</text>
</comment>
<keyword evidence="3" id="KW-1185">Reference proteome</keyword>
<dbReference type="GO" id="GO:0016746">
    <property type="term" value="F:acyltransferase activity"/>
    <property type="evidence" value="ECO:0007669"/>
    <property type="project" value="UniProtKB-KW"/>
</dbReference>
<sequence>MEDPFRAGAGPVEVAESPIHDFAALEREWRELELRSAPCFFRSWTWVGCLVEQRFPDPVLLRASAAGETVGLALLNRHKGRLLLGESGDPILDSPFVEHNGPLMARGYEAVGPALLRAALRAPGARRLVLSGVDPDLPDRMGALVLRRQERPAPWIDLDAVRQAGGDLLPTLSANTRQQLRRSLRSYASSGPLTLHHAASEEQALASLERLIALHNADWRERGQAGAFATTFVRRFHTTLIQRASARGEVDLLRIDAGDRTVGFLYNLLLGGVIHAYQAGLDRAGAQRHEKPGLSCHLLAVNRAVTEGHSAYDLMAGAQRYKASLAFESRKFVWVELARRSSVQGWVVLAARKIIGAMRG</sequence>
<evidence type="ECO:0000259" key="1">
    <source>
        <dbReference type="Pfam" id="PF13480"/>
    </source>
</evidence>
<keyword evidence="2" id="KW-0012">Acyltransferase</keyword>
<evidence type="ECO:0000313" key="3">
    <source>
        <dbReference type="Proteomes" id="UP000681594"/>
    </source>
</evidence>
<dbReference type="Proteomes" id="UP000681594">
    <property type="component" value="Unassembled WGS sequence"/>
</dbReference>
<keyword evidence="2" id="KW-0808">Transferase</keyword>
<dbReference type="Gene3D" id="3.40.630.30">
    <property type="match status" value="1"/>
</dbReference>
<accession>A0ABS4ADN9</accession>
<dbReference type="InterPro" id="IPR016181">
    <property type="entry name" value="Acyl_CoA_acyltransferase"/>
</dbReference>
<proteinExistence type="predicted"/>
<dbReference type="Pfam" id="PF13480">
    <property type="entry name" value="Acetyltransf_6"/>
    <property type="match status" value="1"/>
</dbReference>
<name>A0ABS4ADN9_9PROT</name>
<reference evidence="2 3" key="1">
    <citation type="submission" date="2021-03" db="EMBL/GenBank/DDBJ databases">
        <authorList>
            <person name="So Y."/>
        </authorList>
    </citation>
    <scope>NUCLEOTIDE SEQUENCE [LARGE SCALE GENOMIC DNA]</scope>
    <source>
        <strain evidence="2 3">SSH11</strain>
    </source>
</reference>
<dbReference type="EC" id="2.3.1.-" evidence="2"/>
<dbReference type="RefSeq" id="WP_209379372.1">
    <property type="nucleotide sequence ID" value="NZ_JAGIZB010000008.1"/>
</dbReference>